<dbReference type="Gene3D" id="3.40.50.300">
    <property type="entry name" value="P-loop containing nucleotide triphosphate hydrolases"/>
    <property type="match status" value="2"/>
</dbReference>
<evidence type="ECO:0000256" key="5">
    <source>
        <dbReference type="ARBA" id="ARBA00022777"/>
    </source>
</evidence>
<dbReference type="PROSITE" id="PS51146">
    <property type="entry name" value="KAIC"/>
    <property type="match status" value="2"/>
</dbReference>
<dbReference type="NCBIfam" id="NF006799">
    <property type="entry name" value="PRK09302.1"/>
    <property type="match status" value="1"/>
</dbReference>
<dbReference type="InterPro" id="IPR030665">
    <property type="entry name" value="KaiC"/>
</dbReference>
<evidence type="ECO:0000313" key="10">
    <source>
        <dbReference type="Proteomes" id="UP000190774"/>
    </source>
</evidence>
<keyword evidence="7" id="KW-0175">Coiled coil</keyword>
<proteinExistence type="predicted"/>
<dbReference type="InterPro" id="IPR027417">
    <property type="entry name" value="P-loop_NTPase"/>
</dbReference>
<dbReference type="STRING" id="48467.SAMN02745166_00951"/>
<evidence type="ECO:0000256" key="6">
    <source>
        <dbReference type="ARBA" id="ARBA00022801"/>
    </source>
</evidence>
<dbReference type="InterPro" id="IPR003593">
    <property type="entry name" value="AAA+_ATPase"/>
</dbReference>
<feature type="domain" description="KaiC" evidence="8">
    <location>
        <begin position="253"/>
        <end position="485"/>
    </location>
</feature>
<evidence type="ECO:0000256" key="1">
    <source>
        <dbReference type="ARBA" id="ARBA00012513"/>
    </source>
</evidence>
<feature type="domain" description="KaiC" evidence="8">
    <location>
        <begin position="13"/>
        <end position="252"/>
    </location>
</feature>
<dbReference type="GO" id="GO:0005524">
    <property type="term" value="F:ATP binding"/>
    <property type="evidence" value="ECO:0007669"/>
    <property type="project" value="InterPro"/>
</dbReference>
<keyword evidence="2" id="KW-0597">Phosphoprotein</keyword>
<evidence type="ECO:0000256" key="2">
    <source>
        <dbReference type="ARBA" id="ARBA00022553"/>
    </source>
</evidence>
<dbReference type="CDD" id="cd19485">
    <property type="entry name" value="KaiC-N"/>
    <property type="match status" value="1"/>
</dbReference>
<keyword evidence="10" id="KW-1185">Reference proteome</keyword>
<dbReference type="OrthoDB" id="9783783at2"/>
<keyword evidence="4" id="KW-0677">Repeat</keyword>
<sequence>MAKSRAKLLPRLEKAPTGITGFDQITEGGLPKGRPTLICGSAGCGKSLFATEFLIRGALAYNEPGVLMTFEETADDIRKNVASLGFDIDELVAQKKLIIDHVHVERNEIEENGEYDLEGLFIRLGYAIDSIGAKRVMLDTIETLFSGLTNQAILRSELRRLFGWLKDKGMSTVITGERGDGTLTRQGLEEYVSDCVVLLDHRVHGQISTRRLRVVKYRGSMHGTNEYPFLIDDKGISVLPITNSAMDYDVSNERVSSGIPALDTMLDGQGYYRGSTILLSGTAGTGKSSVCAHLAHETCKRGERCLYFSFEESPAQILRNMKSIGINLAPYLKSGLLEIHSARPTVHGLEMHLVRMHKMIEEMKPQTVIVDPVSNLRNAGTGEESTTMLSRLIEYLRTNHITAFLATLTTPGGSLEHTDEGLSSIVDTWLLLRDIEIGGERNRLMYVLKSRGMAHSNQVREFVITKKGISLVPVYLGQGGVLTGSARLSQEAKEKEEEQTLQNELGRKRRALLHRRKTLEAQIATLQAEMLGEEEEFERLAGYEADRSKQLLKNRLQMETSRVGAQKVQSSAL</sequence>
<evidence type="ECO:0000256" key="3">
    <source>
        <dbReference type="ARBA" id="ARBA00022679"/>
    </source>
</evidence>
<dbReference type="EC" id="2.7.11.1" evidence="1"/>
<gene>
    <name evidence="9" type="ORF">SAMN02745166_00951</name>
</gene>
<dbReference type="InterPro" id="IPR047221">
    <property type="entry name" value="KaiC_N"/>
</dbReference>
<dbReference type="GO" id="GO:0004674">
    <property type="term" value="F:protein serine/threonine kinase activity"/>
    <property type="evidence" value="ECO:0007669"/>
    <property type="project" value="UniProtKB-EC"/>
</dbReference>
<dbReference type="AlphaFoldDB" id="A0A1T4WZA4"/>
<name>A0A1T4WZA4_9BACT</name>
<evidence type="ECO:0000313" key="9">
    <source>
        <dbReference type="EMBL" id="SKA82692.1"/>
    </source>
</evidence>
<organism evidence="9 10">
    <name type="scientific">Prosthecobacter debontii</name>
    <dbReference type="NCBI Taxonomy" id="48467"/>
    <lineage>
        <taxon>Bacteria</taxon>
        <taxon>Pseudomonadati</taxon>
        <taxon>Verrucomicrobiota</taxon>
        <taxon>Verrucomicrobiia</taxon>
        <taxon>Verrucomicrobiales</taxon>
        <taxon>Verrucomicrobiaceae</taxon>
        <taxon>Prosthecobacter</taxon>
    </lineage>
</organism>
<keyword evidence="3" id="KW-0808">Transferase</keyword>
<dbReference type="EMBL" id="FUYE01000002">
    <property type="protein sequence ID" value="SKA82692.1"/>
    <property type="molecule type" value="Genomic_DNA"/>
</dbReference>
<accession>A0A1T4WZA4</accession>
<dbReference type="InterPro" id="IPR014774">
    <property type="entry name" value="KaiC-like_dom"/>
</dbReference>
<dbReference type="RefSeq" id="WP_078812142.1">
    <property type="nucleotide sequence ID" value="NZ_FUYE01000002.1"/>
</dbReference>
<dbReference type="InterPro" id="IPR051347">
    <property type="entry name" value="Circadian_clock_KaiC-rel"/>
</dbReference>
<feature type="coiled-coil region" evidence="7">
    <location>
        <begin position="509"/>
        <end position="536"/>
    </location>
</feature>
<evidence type="ECO:0000256" key="4">
    <source>
        <dbReference type="ARBA" id="ARBA00022737"/>
    </source>
</evidence>
<keyword evidence="5" id="KW-0418">Kinase</keyword>
<dbReference type="Pfam" id="PF06745">
    <property type="entry name" value="ATPase"/>
    <property type="match status" value="2"/>
</dbReference>
<evidence type="ECO:0000256" key="7">
    <source>
        <dbReference type="SAM" id="Coils"/>
    </source>
</evidence>
<dbReference type="PANTHER" id="PTHR42926">
    <property type="match status" value="1"/>
</dbReference>
<protein>
    <recommendedName>
        <fullName evidence="1">non-specific serine/threonine protein kinase</fullName>
        <ecNumber evidence="1">2.7.11.1</ecNumber>
    </recommendedName>
</protein>
<dbReference type="PIRSF" id="PIRSF039117">
    <property type="entry name" value="KaiC"/>
    <property type="match status" value="1"/>
</dbReference>
<dbReference type="SUPFAM" id="SSF52540">
    <property type="entry name" value="P-loop containing nucleoside triphosphate hydrolases"/>
    <property type="match status" value="2"/>
</dbReference>
<reference evidence="10" key="1">
    <citation type="submission" date="2017-02" db="EMBL/GenBank/DDBJ databases">
        <authorList>
            <person name="Varghese N."/>
            <person name="Submissions S."/>
        </authorList>
    </citation>
    <scope>NUCLEOTIDE SEQUENCE [LARGE SCALE GENOMIC DNA]</scope>
    <source>
        <strain evidence="10">ATCC 700200</strain>
    </source>
</reference>
<keyword evidence="6" id="KW-0378">Hydrolase</keyword>
<evidence type="ECO:0000259" key="8">
    <source>
        <dbReference type="PROSITE" id="PS51146"/>
    </source>
</evidence>
<dbReference type="Proteomes" id="UP000190774">
    <property type="component" value="Unassembled WGS sequence"/>
</dbReference>
<dbReference type="PANTHER" id="PTHR42926:SF1">
    <property type="entry name" value="CIRCADIAN CLOCK OSCILLATOR PROTEIN KAIC 1"/>
    <property type="match status" value="1"/>
</dbReference>
<dbReference type="SMART" id="SM00382">
    <property type="entry name" value="AAA"/>
    <property type="match status" value="2"/>
</dbReference>
<dbReference type="GO" id="GO:0016787">
    <property type="term" value="F:hydrolase activity"/>
    <property type="evidence" value="ECO:0007669"/>
    <property type="project" value="UniProtKB-KW"/>
</dbReference>
<dbReference type="InterPro" id="IPR010624">
    <property type="entry name" value="KaiC_dom"/>
</dbReference>